<dbReference type="Proteomes" id="UP001222087">
    <property type="component" value="Chromosome"/>
</dbReference>
<accession>A0ABY8AXY5</accession>
<keyword evidence="2" id="KW-1185">Reference proteome</keyword>
<evidence type="ECO:0000313" key="2">
    <source>
        <dbReference type="Proteomes" id="UP001222087"/>
    </source>
</evidence>
<proteinExistence type="predicted"/>
<evidence type="ECO:0000313" key="1">
    <source>
        <dbReference type="EMBL" id="WED44596.1"/>
    </source>
</evidence>
<organism evidence="1 2">
    <name type="scientific">Legionella cardiaca</name>
    <dbReference type="NCBI Taxonomy" id="1071983"/>
    <lineage>
        <taxon>Bacteria</taxon>
        <taxon>Pseudomonadati</taxon>
        <taxon>Pseudomonadota</taxon>
        <taxon>Gammaproteobacteria</taxon>
        <taxon>Legionellales</taxon>
        <taxon>Legionellaceae</taxon>
        <taxon>Legionella</taxon>
    </lineage>
</organism>
<name>A0ABY8AXY5_9GAMM</name>
<reference evidence="1 2" key="1">
    <citation type="submission" date="2023-02" db="EMBL/GenBank/DDBJ databases">
        <title>Genome Sequence of L. cardiaca H63T.</title>
        <authorList>
            <person name="Lopez A.E."/>
            <person name="Cianciotto N.P."/>
        </authorList>
    </citation>
    <scope>NUCLEOTIDE SEQUENCE [LARGE SCALE GENOMIC DNA]</scope>
    <source>
        <strain evidence="1 2">H63</strain>
    </source>
</reference>
<sequence>MKNHTLKALIDDLDVIVKSIDGDPSSPNKSTAHNLKTALLQRLNEIGVPPFPDTQTSEEEAETDIFVLTALKDAYTQSKGLGAHSLFRHIKVEKLGIEPGSNLKSGIASLAQKYFGSEEKIKNTTEFLNNLIQQKRSEEGWITPRHK</sequence>
<protein>
    <submittedName>
        <fullName evidence="1">Uncharacterized protein</fullName>
    </submittedName>
</protein>
<dbReference type="EMBL" id="CP119078">
    <property type="protein sequence ID" value="WED44596.1"/>
    <property type="molecule type" value="Genomic_DNA"/>
</dbReference>
<gene>
    <name evidence="1" type="ORF">PXX05_07350</name>
</gene>
<dbReference type="RefSeq" id="WP_275090417.1">
    <property type="nucleotide sequence ID" value="NZ_CP119078.1"/>
</dbReference>